<dbReference type="PANTHER" id="PTHR43690:SF17">
    <property type="entry name" value="PROTEIN YHJJ"/>
    <property type="match status" value="1"/>
</dbReference>
<dbReference type="InterPro" id="IPR050626">
    <property type="entry name" value="Peptidase_M16"/>
</dbReference>
<evidence type="ECO:0000259" key="7">
    <source>
        <dbReference type="Pfam" id="PF05193"/>
    </source>
</evidence>
<dbReference type="InterPro" id="IPR007863">
    <property type="entry name" value="Peptidase_M16_C"/>
</dbReference>
<reference evidence="8 9" key="1">
    <citation type="submission" date="2016-09" db="EMBL/GenBank/DDBJ databases">
        <authorList>
            <person name="Capua I."/>
            <person name="De Benedictis P."/>
            <person name="Joannis T."/>
            <person name="Lombin L.H."/>
            <person name="Cattoli G."/>
        </authorList>
    </citation>
    <scope>NUCLEOTIDE SEQUENCE [LARGE SCALE GENOMIC DNA]</scope>
    <source>
        <strain evidence="8 9">A7P-90m</strain>
    </source>
</reference>
<sequence>MIKYERQVLPNGLTVLAHHDESSPLVAFNIVYNVGSKNEDPDKTGFAHLFEHLMFGGSVNIPSYDEPIQMAGGENNAFTNNDITNYYITLPKENIETAFWLESDRMLSLAFSKKSLEVQRNVVIEEFNQRYLNQPYGDVWLLLRPLGYKHHPYQWATIGKSIDHIKEATLTDVKDFFFAHYGPNNAILSVAGNINPAEVFELATKWFGPIEQRKLSNKTITPEPEQTEERRLTVYRKVPYPSLYMAFVMPGRHSPDYHTTDLISDILSNGKSSRLYRKLVQEEQRFSELNVFITGDIEPGLLVVTGRPAEGVTMEDAEELLWKELEGMKENPPVEYELEKVKNRFESTVMFSEVGILSKAMNLGFYELLGDANLINKEMENYRKITIDDICRVSKSLFIRTRCSTLHYLPEPATTNHHA</sequence>
<dbReference type="GO" id="GO:0046872">
    <property type="term" value="F:metal ion binding"/>
    <property type="evidence" value="ECO:0007669"/>
    <property type="project" value="InterPro"/>
</dbReference>
<dbReference type="SUPFAM" id="SSF63411">
    <property type="entry name" value="LuxS/MPP-like metallohydrolase"/>
    <property type="match status" value="2"/>
</dbReference>
<keyword evidence="5" id="KW-0482">Metalloprotease</keyword>
<dbReference type="Gene3D" id="3.30.830.10">
    <property type="entry name" value="Metalloenzyme, LuxS/M16 peptidase-like"/>
    <property type="match status" value="2"/>
</dbReference>
<protein>
    <submittedName>
        <fullName evidence="8">Predicted Zn-dependent peptidase</fullName>
    </submittedName>
</protein>
<comment type="similarity">
    <text evidence="1">Belongs to the peptidase M16 family.</text>
</comment>
<evidence type="ECO:0000256" key="1">
    <source>
        <dbReference type="ARBA" id="ARBA00007261"/>
    </source>
</evidence>
<dbReference type="InterPro" id="IPR011249">
    <property type="entry name" value="Metalloenz_LuxS/M16"/>
</dbReference>
<dbReference type="Pfam" id="PF00675">
    <property type="entry name" value="Peptidase_M16"/>
    <property type="match status" value="1"/>
</dbReference>
<evidence type="ECO:0000313" key="8">
    <source>
        <dbReference type="EMBL" id="SDC25746.1"/>
    </source>
</evidence>
<dbReference type="OrthoDB" id="9811314at2"/>
<evidence type="ECO:0000259" key="6">
    <source>
        <dbReference type="Pfam" id="PF00675"/>
    </source>
</evidence>
<feature type="domain" description="Peptidase M16 N-terminal" evidence="6">
    <location>
        <begin position="15"/>
        <end position="129"/>
    </location>
</feature>
<keyword evidence="3" id="KW-0378">Hydrolase</keyword>
<name>A0A1G6K606_9BACT</name>
<dbReference type="GO" id="GO:0008237">
    <property type="term" value="F:metallopeptidase activity"/>
    <property type="evidence" value="ECO:0007669"/>
    <property type="project" value="UniProtKB-KW"/>
</dbReference>
<dbReference type="STRING" id="1640674.SAMN05216323_10235"/>
<dbReference type="RefSeq" id="WP_092437592.1">
    <property type="nucleotide sequence ID" value="NZ_FMYP01000023.1"/>
</dbReference>
<gene>
    <name evidence="8" type="ORF">SAMN05216323_10235</name>
</gene>
<dbReference type="AlphaFoldDB" id="A0A1G6K606"/>
<dbReference type="Pfam" id="PF05193">
    <property type="entry name" value="Peptidase_M16_C"/>
    <property type="match status" value="1"/>
</dbReference>
<evidence type="ECO:0000256" key="4">
    <source>
        <dbReference type="ARBA" id="ARBA00022833"/>
    </source>
</evidence>
<evidence type="ECO:0000256" key="5">
    <source>
        <dbReference type="ARBA" id="ARBA00023049"/>
    </source>
</evidence>
<evidence type="ECO:0000256" key="3">
    <source>
        <dbReference type="ARBA" id="ARBA00022801"/>
    </source>
</evidence>
<dbReference type="PANTHER" id="PTHR43690">
    <property type="entry name" value="NARDILYSIN"/>
    <property type="match status" value="1"/>
</dbReference>
<keyword evidence="2" id="KW-0645">Protease</keyword>
<evidence type="ECO:0000256" key="2">
    <source>
        <dbReference type="ARBA" id="ARBA00022670"/>
    </source>
</evidence>
<keyword evidence="4" id="KW-0862">Zinc</keyword>
<dbReference type="GO" id="GO:0006508">
    <property type="term" value="P:proteolysis"/>
    <property type="evidence" value="ECO:0007669"/>
    <property type="project" value="UniProtKB-KW"/>
</dbReference>
<dbReference type="Proteomes" id="UP000199452">
    <property type="component" value="Unassembled WGS sequence"/>
</dbReference>
<dbReference type="EMBL" id="FMYP01000023">
    <property type="protein sequence ID" value="SDC25746.1"/>
    <property type="molecule type" value="Genomic_DNA"/>
</dbReference>
<evidence type="ECO:0000313" key="9">
    <source>
        <dbReference type="Proteomes" id="UP000199452"/>
    </source>
</evidence>
<proteinExistence type="inferred from homology"/>
<organism evidence="8 9">
    <name type="scientific">Williamwhitmania taraxaci</name>
    <dbReference type="NCBI Taxonomy" id="1640674"/>
    <lineage>
        <taxon>Bacteria</taxon>
        <taxon>Pseudomonadati</taxon>
        <taxon>Bacteroidota</taxon>
        <taxon>Bacteroidia</taxon>
        <taxon>Bacteroidales</taxon>
        <taxon>Williamwhitmaniaceae</taxon>
        <taxon>Williamwhitmania</taxon>
    </lineage>
</organism>
<dbReference type="InterPro" id="IPR011765">
    <property type="entry name" value="Pept_M16_N"/>
</dbReference>
<accession>A0A1G6K606</accession>
<keyword evidence="9" id="KW-1185">Reference proteome</keyword>
<feature type="domain" description="Peptidase M16 C-terminal" evidence="7">
    <location>
        <begin position="169"/>
        <end position="344"/>
    </location>
</feature>